<dbReference type="Proteomes" id="UP000255423">
    <property type="component" value="Unassembled WGS sequence"/>
</dbReference>
<reference evidence="1 2" key="1">
    <citation type="submission" date="2017-08" db="EMBL/GenBank/DDBJ databases">
        <authorList>
            <person name="de Groot N.N."/>
        </authorList>
    </citation>
    <scope>NUCLEOTIDE SEQUENCE [LARGE SCALE GENOMIC DNA]</scope>
    <source>
        <strain evidence="1 2">HM2</strain>
    </source>
</reference>
<evidence type="ECO:0008006" key="3">
    <source>
        <dbReference type="Google" id="ProtNLM"/>
    </source>
</evidence>
<dbReference type="InterPro" id="IPR037219">
    <property type="entry name" value="Peptidase_M41-like"/>
</dbReference>
<dbReference type="GO" id="GO:0006508">
    <property type="term" value="P:proteolysis"/>
    <property type="evidence" value="ECO:0007669"/>
    <property type="project" value="InterPro"/>
</dbReference>
<accession>A0A380RVZ8</accession>
<dbReference type="AlphaFoldDB" id="A0A380RVZ8"/>
<organism evidence="1 2">
    <name type="scientific">Fibrobacter succinogenes</name>
    <name type="common">Bacteroides succinogenes</name>
    <dbReference type="NCBI Taxonomy" id="833"/>
    <lineage>
        <taxon>Bacteria</taxon>
        <taxon>Pseudomonadati</taxon>
        <taxon>Fibrobacterota</taxon>
        <taxon>Fibrobacteria</taxon>
        <taxon>Fibrobacterales</taxon>
        <taxon>Fibrobacteraceae</taxon>
        <taxon>Fibrobacter</taxon>
    </lineage>
</organism>
<dbReference type="RefSeq" id="WP_109571899.1">
    <property type="nucleotide sequence ID" value="NZ_UHJL01000001.1"/>
</dbReference>
<dbReference type="GO" id="GO:0004176">
    <property type="term" value="F:ATP-dependent peptidase activity"/>
    <property type="evidence" value="ECO:0007669"/>
    <property type="project" value="InterPro"/>
</dbReference>
<evidence type="ECO:0000313" key="1">
    <source>
        <dbReference type="EMBL" id="SUQ19177.1"/>
    </source>
</evidence>
<dbReference type="GO" id="GO:0005524">
    <property type="term" value="F:ATP binding"/>
    <property type="evidence" value="ECO:0007669"/>
    <property type="project" value="InterPro"/>
</dbReference>
<sequence length="163" mass="18376">MSEQTLTRENLIEFFGEQEYEKLCRHEAGHALIAFLFKRQIDYVRINNSKEKPNVTRMPGSSLDGAAHIAIAGHMSDFLIRKNFACDLDTVMKELPMELYRSDPDYQSFQAACYYYQLAETNVVEQVYNLMMACQKSLTAIAAALSEKTNLSGADLAAIMSGK</sequence>
<dbReference type="EMBL" id="UHJL01000001">
    <property type="protein sequence ID" value="SUQ19177.1"/>
    <property type="molecule type" value="Genomic_DNA"/>
</dbReference>
<name>A0A380RVZ8_FIBSU</name>
<dbReference type="GO" id="GO:0004222">
    <property type="term" value="F:metalloendopeptidase activity"/>
    <property type="evidence" value="ECO:0007669"/>
    <property type="project" value="InterPro"/>
</dbReference>
<gene>
    <name evidence="1" type="ORF">SAMN05661053_0404</name>
</gene>
<proteinExistence type="predicted"/>
<evidence type="ECO:0000313" key="2">
    <source>
        <dbReference type="Proteomes" id="UP000255423"/>
    </source>
</evidence>
<protein>
    <recommendedName>
        <fullName evidence="3">Peptidase family M41</fullName>
    </recommendedName>
</protein>
<dbReference type="SUPFAM" id="SSF140990">
    <property type="entry name" value="FtsH protease domain-like"/>
    <property type="match status" value="1"/>
</dbReference>